<comment type="similarity">
    <text evidence="1">Belongs to the short-chain dehydrogenases/reductases (SDR) family.</text>
</comment>
<dbReference type="InterPro" id="IPR036291">
    <property type="entry name" value="NAD(P)-bd_dom_sf"/>
</dbReference>
<gene>
    <name evidence="3" type="ORF">QRX50_03895</name>
</gene>
<dbReference type="EMBL" id="CP127294">
    <property type="protein sequence ID" value="WIX79950.1"/>
    <property type="molecule type" value="Genomic_DNA"/>
</dbReference>
<evidence type="ECO:0000313" key="4">
    <source>
        <dbReference type="Proteomes" id="UP001236014"/>
    </source>
</evidence>
<dbReference type="PRINTS" id="PR00081">
    <property type="entry name" value="GDHRDH"/>
</dbReference>
<keyword evidence="4" id="KW-1185">Reference proteome</keyword>
<dbReference type="GO" id="GO:0016491">
    <property type="term" value="F:oxidoreductase activity"/>
    <property type="evidence" value="ECO:0007669"/>
    <property type="project" value="UniProtKB-KW"/>
</dbReference>
<dbReference type="InterPro" id="IPR002347">
    <property type="entry name" value="SDR_fam"/>
</dbReference>
<dbReference type="CDD" id="cd11731">
    <property type="entry name" value="Lin1944_like_SDR_c"/>
    <property type="match status" value="1"/>
</dbReference>
<keyword evidence="2" id="KW-0560">Oxidoreductase</keyword>
<proteinExistence type="inferred from homology"/>
<protein>
    <submittedName>
        <fullName evidence="3">Short chain dehydrogenase</fullName>
    </submittedName>
</protein>
<name>A0A9Y2IIU2_9PSEU</name>
<reference evidence="3 4" key="1">
    <citation type="submission" date="2023-06" db="EMBL/GenBank/DDBJ databases">
        <authorList>
            <person name="Oyuntsetseg B."/>
            <person name="Kim S.B."/>
        </authorList>
    </citation>
    <scope>NUCLEOTIDE SEQUENCE [LARGE SCALE GENOMIC DNA]</scope>
    <source>
        <strain evidence="3 4">2-15</strain>
    </source>
</reference>
<dbReference type="PANTHER" id="PTHR43477">
    <property type="entry name" value="DIHYDROANTICAPSIN 7-DEHYDROGENASE"/>
    <property type="match status" value="1"/>
</dbReference>
<dbReference type="AlphaFoldDB" id="A0A9Y2IIU2"/>
<dbReference type="NCBIfam" id="NF005754">
    <property type="entry name" value="PRK07578.1"/>
    <property type="match status" value="1"/>
</dbReference>
<dbReference type="KEGG" id="acab:QRX50_03895"/>
<sequence>MKIIVVGASGTVGGAVSAALEAAGHEVVRASRRGPVQVDLEDTSSIEALFRAVPEGDAVVCCAASGPLVDLASASDEEFADGLRGKLSGQVALARHALHRLRDNGSITLTGGTFAAPLAGGSLGALVNAGLAGFVRNAAAELPRGLRINVVSPGWVSETLAALGISDAVGTPAAEVARWYVGCVCGTSSGQTITA</sequence>
<evidence type="ECO:0000256" key="1">
    <source>
        <dbReference type="ARBA" id="ARBA00006484"/>
    </source>
</evidence>
<dbReference type="PANTHER" id="PTHR43477:SF1">
    <property type="entry name" value="DIHYDROANTICAPSIN 7-DEHYDROGENASE"/>
    <property type="match status" value="1"/>
</dbReference>
<dbReference type="Proteomes" id="UP001236014">
    <property type="component" value="Chromosome"/>
</dbReference>
<evidence type="ECO:0000256" key="2">
    <source>
        <dbReference type="ARBA" id="ARBA00023002"/>
    </source>
</evidence>
<dbReference type="InterPro" id="IPR051122">
    <property type="entry name" value="SDR_DHRS6-like"/>
</dbReference>
<evidence type="ECO:0000313" key="3">
    <source>
        <dbReference type="EMBL" id="WIX79950.1"/>
    </source>
</evidence>
<dbReference type="Gene3D" id="3.40.50.720">
    <property type="entry name" value="NAD(P)-binding Rossmann-like Domain"/>
    <property type="match status" value="1"/>
</dbReference>
<organism evidence="3 4">
    <name type="scientific">Amycolatopsis carbonis</name>
    <dbReference type="NCBI Taxonomy" id="715471"/>
    <lineage>
        <taxon>Bacteria</taxon>
        <taxon>Bacillati</taxon>
        <taxon>Actinomycetota</taxon>
        <taxon>Actinomycetes</taxon>
        <taxon>Pseudonocardiales</taxon>
        <taxon>Pseudonocardiaceae</taxon>
        <taxon>Amycolatopsis</taxon>
    </lineage>
</organism>
<dbReference type="SUPFAM" id="SSF51735">
    <property type="entry name" value="NAD(P)-binding Rossmann-fold domains"/>
    <property type="match status" value="1"/>
</dbReference>
<dbReference type="RefSeq" id="WP_285970622.1">
    <property type="nucleotide sequence ID" value="NZ_CP127294.1"/>
</dbReference>
<dbReference type="Pfam" id="PF13561">
    <property type="entry name" value="adh_short_C2"/>
    <property type="match status" value="1"/>
</dbReference>
<accession>A0A9Y2IIU2</accession>